<keyword evidence="1" id="KW-0812">Transmembrane</keyword>
<protein>
    <submittedName>
        <fullName evidence="2">Uncharacterized protein</fullName>
    </submittedName>
</protein>
<evidence type="ECO:0000313" key="2">
    <source>
        <dbReference type="EMBL" id="PJJ64346.1"/>
    </source>
</evidence>
<gene>
    <name evidence="2" type="ORF">CLV73_2705</name>
</gene>
<comment type="caution">
    <text evidence="2">The sequence shown here is derived from an EMBL/GenBank/DDBJ whole genome shotgun (WGS) entry which is preliminary data.</text>
</comment>
<evidence type="ECO:0000313" key="3">
    <source>
        <dbReference type="Proteomes" id="UP000228740"/>
    </source>
</evidence>
<keyword evidence="1" id="KW-0472">Membrane</keyword>
<dbReference type="RefSeq" id="WP_100377365.1">
    <property type="nucleotide sequence ID" value="NZ_PGFD01000002.1"/>
</dbReference>
<dbReference type="AlphaFoldDB" id="A0A2M9C1N4"/>
<sequence>MKEYSNFFTALIIISIVMATITLAVTDPKKHKIIRITLLVIAAVFLIAGLNGYFLIMVSNVGSS</sequence>
<dbReference type="OrthoDB" id="1274264at2"/>
<proteinExistence type="predicted"/>
<dbReference type="EMBL" id="PGFD01000002">
    <property type="protein sequence ID" value="PJJ64346.1"/>
    <property type="molecule type" value="Genomic_DNA"/>
</dbReference>
<dbReference type="Proteomes" id="UP000228740">
    <property type="component" value="Unassembled WGS sequence"/>
</dbReference>
<organism evidence="2 3">
    <name type="scientific">Chryseobacterium geocarposphaerae</name>
    <dbReference type="NCBI Taxonomy" id="1416776"/>
    <lineage>
        <taxon>Bacteria</taxon>
        <taxon>Pseudomonadati</taxon>
        <taxon>Bacteroidota</taxon>
        <taxon>Flavobacteriia</taxon>
        <taxon>Flavobacteriales</taxon>
        <taxon>Weeksellaceae</taxon>
        <taxon>Chryseobacterium group</taxon>
        <taxon>Chryseobacterium</taxon>
    </lineage>
</organism>
<keyword evidence="1" id="KW-1133">Transmembrane helix</keyword>
<feature type="transmembrane region" description="Helical" evidence="1">
    <location>
        <begin position="33"/>
        <end position="56"/>
    </location>
</feature>
<reference evidence="2 3" key="1">
    <citation type="submission" date="2017-11" db="EMBL/GenBank/DDBJ databases">
        <title>Genomic Encyclopedia of Archaeal and Bacterial Type Strains, Phase II (KMG-II): From Individual Species to Whole Genera.</title>
        <authorList>
            <person name="Goeker M."/>
        </authorList>
    </citation>
    <scope>NUCLEOTIDE SEQUENCE [LARGE SCALE GENOMIC DNA]</scope>
    <source>
        <strain evidence="2 3">DSM 27617</strain>
    </source>
</reference>
<keyword evidence="3" id="KW-1185">Reference proteome</keyword>
<accession>A0A2M9C1N4</accession>
<evidence type="ECO:0000256" key="1">
    <source>
        <dbReference type="SAM" id="Phobius"/>
    </source>
</evidence>
<feature type="transmembrane region" description="Helical" evidence="1">
    <location>
        <begin position="6"/>
        <end position="26"/>
    </location>
</feature>
<name>A0A2M9C1N4_9FLAO</name>